<feature type="region of interest" description="Disordered" evidence="1">
    <location>
        <begin position="1"/>
        <end position="22"/>
    </location>
</feature>
<keyword evidence="3" id="KW-0378">Hydrolase</keyword>
<evidence type="ECO:0000256" key="1">
    <source>
        <dbReference type="SAM" id="MobiDB-lite"/>
    </source>
</evidence>
<evidence type="ECO:0000313" key="3">
    <source>
        <dbReference type="EMBL" id="MBJ8341230.1"/>
    </source>
</evidence>
<evidence type="ECO:0000259" key="2">
    <source>
        <dbReference type="Pfam" id="PF00561"/>
    </source>
</evidence>
<accession>A0A934NTX5</accession>
<evidence type="ECO:0000313" key="4">
    <source>
        <dbReference type="Proteomes" id="UP000655868"/>
    </source>
</evidence>
<gene>
    <name evidence="3" type="ORF">JGU71_20295</name>
</gene>
<dbReference type="InterPro" id="IPR050471">
    <property type="entry name" value="AB_hydrolase"/>
</dbReference>
<protein>
    <submittedName>
        <fullName evidence="3">Alpha/beta hydrolase</fullName>
    </submittedName>
</protein>
<comment type="caution">
    <text evidence="3">The sequence shown here is derived from an EMBL/GenBank/DDBJ whole genome shotgun (WGS) entry which is preliminary data.</text>
</comment>
<dbReference type="Gene3D" id="3.40.50.1820">
    <property type="entry name" value="alpha/beta hydrolase"/>
    <property type="match status" value="1"/>
</dbReference>
<dbReference type="Proteomes" id="UP000655868">
    <property type="component" value="Unassembled WGS sequence"/>
</dbReference>
<dbReference type="RefSeq" id="WP_199706121.1">
    <property type="nucleotide sequence ID" value="NZ_JAEMNV010000007.1"/>
</dbReference>
<name>A0A934NTX5_9NOCA</name>
<dbReference type="EMBL" id="JAEMNV010000007">
    <property type="protein sequence ID" value="MBJ8341230.1"/>
    <property type="molecule type" value="Genomic_DNA"/>
</dbReference>
<dbReference type="PANTHER" id="PTHR43433:SF5">
    <property type="entry name" value="AB HYDROLASE-1 DOMAIN-CONTAINING PROTEIN"/>
    <property type="match status" value="1"/>
</dbReference>
<feature type="domain" description="AB hydrolase-1" evidence="2">
    <location>
        <begin position="42"/>
        <end position="272"/>
    </location>
</feature>
<dbReference type="SUPFAM" id="SSF53474">
    <property type="entry name" value="alpha/beta-Hydrolases"/>
    <property type="match status" value="1"/>
</dbReference>
<dbReference type="InterPro" id="IPR000073">
    <property type="entry name" value="AB_hydrolase_1"/>
</dbReference>
<dbReference type="GO" id="GO:0016787">
    <property type="term" value="F:hydrolase activity"/>
    <property type="evidence" value="ECO:0007669"/>
    <property type="project" value="UniProtKB-KW"/>
</dbReference>
<dbReference type="PANTHER" id="PTHR43433">
    <property type="entry name" value="HYDROLASE, ALPHA/BETA FOLD FAMILY PROTEIN"/>
    <property type="match status" value="1"/>
</dbReference>
<dbReference type="InterPro" id="IPR029058">
    <property type="entry name" value="AB_hydrolase_fold"/>
</dbReference>
<dbReference type="Pfam" id="PF00561">
    <property type="entry name" value="Abhydrolase_1"/>
    <property type="match status" value="1"/>
</dbReference>
<proteinExistence type="predicted"/>
<reference evidence="3" key="1">
    <citation type="submission" date="2020-12" db="EMBL/GenBank/DDBJ databases">
        <title>Antrihabitans popcorni sp. nov. and Antrihabitans auranticaus sp. nov., isolated from a larva cave.</title>
        <authorList>
            <person name="Lee S.D."/>
            <person name="Kim I.S."/>
        </authorList>
    </citation>
    <scope>NUCLEOTIDE SEQUENCE</scope>
    <source>
        <strain evidence="3">YC3-6</strain>
    </source>
</reference>
<sequence length="288" mass="31018">MTTIDTPKNAASTTSKDAPNRTITTGGGTFAYRELGPRGGVPLVLLHHLTATMDDWDPRVLDGIAARRHVIVFDNRGVGASSGSVPRTIDEMAADAVEFIRALGYDQVDLLGFSLGGGVAQVVTLAHPELVRKAIFAGTGTAGAGDLDEVTKVAVLAYVKAALTLRNPKHFLFFPRTAEGKRAATDYMARLEERTEGRDKRISLTAIRNQLTAIRAAAVQTPYDLGSIQQPVLVANGDNDVMVDSAHSVDMARRLPNAELVIYPNSGHGGIFQYHEQFVPKVLEFLAR</sequence>
<keyword evidence="4" id="KW-1185">Reference proteome</keyword>
<dbReference type="AlphaFoldDB" id="A0A934NTX5"/>
<organism evidence="3 4">
    <name type="scientific">Antrihabitans stalagmiti</name>
    <dbReference type="NCBI Taxonomy" id="2799499"/>
    <lineage>
        <taxon>Bacteria</taxon>
        <taxon>Bacillati</taxon>
        <taxon>Actinomycetota</taxon>
        <taxon>Actinomycetes</taxon>
        <taxon>Mycobacteriales</taxon>
        <taxon>Nocardiaceae</taxon>
        <taxon>Antrihabitans</taxon>
    </lineage>
</organism>
<dbReference type="PRINTS" id="PR00111">
    <property type="entry name" value="ABHYDROLASE"/>
</dbReference>